<sequence length="73" mass="8316">MKYAILDILNTGHLETYDRDEILRIPSDELVSPFAILTSVVAVNMASVSNNVKLLTTWLTWLTWPKIILETNL</sequence>
<protein>
    <submittedName>
        <fullName evidence="1">Uncharacterized protein</fullName>
    </submittedName>
</protein>
<evidence type="ECO:0000313" key="1">
    <source>
        <dbReference type="EMBL" id="KOS39102.1"/>
    </source>
</evidence>
<dbReference type="AlphaFoldDB" id="A0A0M9WC60"/>
<proteinExistence type="predicted"/>
<keyword evidence="2" id="KW-1185">Reference proteome</keyword>
<gene>
    <name evidence="1" type="ORF">ACN38_g10067</name>
</gene>
<evidence type="ECO:0000313" key="2">
    <source>
        <dbReference type="Proteomes" id="UP000037696"/>
    </source>
</evidence>
<reference evidence="1 2" key="1">
    <citation type="submission" date="2015-08" db="EMBL/GenBank/DDBJ databases">
        <title>Genome sequencing of Penicillium nordicum.</title>
        <authorList>
            <person name="Nguyen H.D."/>
            <person name="Seifert K.A."/>
        </authorList>
    </citation>
    <scope>NUCLEOTIDE SEQUENCE [LARGE SCALE GENOMIC DNA]</scope>
    <source>
        <strain evidence="1 2">DAOMC 185683</strain>
    </source>
</reference>
<organism evidence="1 2">
    <name type="scientific">Penicillium nordicum</name>
    <dbReference type="NCBI Taxonomy" id="229535"/>
    <lineage>
        <taxon>Eukaryota</taxon>
        <taxon>Fungi</taxon>
        <taxon>Dikarya</taxon>
        <taxon>Ascomycota</taxon>
        <taxon>Pezizomycotina</taxon>
        <taxon>Eurotiomycetes</taxon>
        <taxon>Eurotiomycetidae</taxon>
        <taxon>Eurotiales</taxon>
        <taxon>Aspergillaceae</taxon>
        <taxon>Penicillium</taxon>
    </lineage>
</organism>
<name>A0A0M9WC60_9EURO</name>
<dbReference type="Proteomes" id="UP000037696">
    <property type="component" value="Unassembled WGS sequence"/>
</dbReference>
<comment type="caution">
    <text evidence="1">The sequence shown here is derived from an EMBL/GenBank/DDBJ whole genome shotgun (WGS) entry which is preliminary data.</text>
</comment>
<accession>A0A0M9WC60</accession>
<dbReference type="EMBL" id="LHQQ01000219">
    <property type="protein sequence ID" value="KOS39102.1"/>
    <property type="molecule type" value="Genomic_DNA"/>
</dbReference>